<evidence type="ECO:0000313" key="2">
    <source>
        <dbReference type="Proteomes" id="UP000327143"/>
    </source>
</evidence>
<keyword evidence="2" id="KW-1185">Reference proteome</keyword>
<protein>
    <submittedName>
        <fullName evidence="1">Uncharacterized protein</fullName>
    </submittedName>
</protein>
<gene>
    <name evidence="1" type="ORF">CP969_32550</name>
</gene>
<sequence length="99" mass="10634">MRAEEDRRPSTRLCAATAGTCLLRAFAPGSDADTWYLRDLRSVRTGVVIASADGAQVQADTGDRPLDAWARTVAFSSAADHLALGPRSPETDAHVRRLP</sequence>
<organism evidence="1 2">
    <name type="scientific">Streptomyces viridosporus T7A</name>
    <dbReference type="NCBI Taxonomy" id="665577"/>
    <lineage>
        <taxon>Bacteria</taxon>
        <taxon>Bacillati</taxon>
        <taxon>Actinomycetota</taxon>
        <taxon>Actinomycetes</taxon>
        <taxon>Kitasatosporales</taxon>
        <taxon>Streptomycetaceae</taxon>
        <taxon>Streptomyces</taxon>
    </lineage>
</organism>
<dbReference type="Proteomes" id="UP000327143">
    <property type="component" value="Chromosome"/>
</dbReference>
<dbReference type="RefSeq" id="WP_026084695.1">
    <property type="nucleotide sequence ID" value="NZ_CP023700.1"/>
</dbReference>
<proteinExistence type="predicted"/>
<reference evidence="1 2" key="1">
    <citation type="submission" date="2017-09" db="EMBL/GenBank/DDBJ databases">
        <authorList>
            <person name="Lee N."/>
            <person name="Cho B.-K."/>
        </authorList>
    </citation>
    <scope>NUCLEOTIDE SEQUENCE [LARGE SCALE GENOMIC DNA]</scope>
    <source>
        <strain evidence="1 2">ATCC 39115</strain>
    </source>
</reference>
<accession>A0ABX6ANZ4</accession>
<dbReference type="EMBL" id="CP023700">
    <property type="protein sequence ID" value="QEU88891.1"/>
    <property type="molecule type" value="Genomic_DNA"/>
</dbReference>
<name>A0ABX6ANZ4_STRVD</name>
<evidence type="ECO:0000313" key="1">
    <source>
        <dbReference type="EMBL" id="QEU88891.1"/>
    </source>
</evidence>